<dbReference type="Proteomes" id="UP000036867">
    <property type="component" value="Unassembled WGS sequence"/>
</dbReference>
<keyword evidence="4" id="KW-0762">Sugar transport</keyword>
<dbReference type="CDD" id="cd03215">
    <property type="entry name" value="ABC_Carb_Monos_II"/>
    <property type="match status" value="1"/>
</dbReference>
<dbReference type="PANTHER" id="PTHR43790:SF3">
    <property type="entry name" value="D-ALLOSE IMPORT ATP-BINDING PROTEIN ALSA-RELATED"/>
    <property type="match status" value="1"/>
</dbReference>
<dbReference type="GeneID" id="301136089"/>
<evidence type="ECO:0000256" key="2">
    <source>
        <dbReference type="ARBA" id="ARBA00022448"/>
    </source>
</evidence>
<dbReference type="InterPro" id="IPR027417">
    <property type="entry name" value="P-loop_NTPase"/>
</dbReference>
<evidence type="ECO:0000256" key="5">
    <source>
        <dbReference type="ARBA" id="ARBA00022737"/>
    </source>
</evidence>
<keyword evidence="3" id="KW-1003">Cell membrane</keyword>
<keyword evidence="9" id="KW-0472">Membrane</keyword>
<dbReference type="PROSITE" id="PS00211">
    <property type="entry name" value="ABC_TRANSPORTER_1"/>
    <property type="match status" value="1"/>
</dbReference>
<dbReference type="InterPro" id="IPR050107">
    <property type="entry name" value="ABC_carbohydrate_import_ATPase"/>
</dbReference>
<accession>A0A0M0LMU7</accession>
<keyword evidence="8" id="KW-1278">Translocase</keyword>
<evidence type="ECO:0000256" key="6">
    <source>
        <dbReference type="ARBA" id="ARBA00022741"/>
    </source>
</evidence>
<evidence type="ECO:0000313" key="12">
    <source>
        <dbReference type="Proteomes" id="UP000036867"/>
    </source>
</evidence>
<organism evidence="11 12">
    <name type="scientific">Viridibacillus arvi</name>
    <dbReference type="NCBI Taxonomy" id="263475"/>
    <lineage>
        <taxon>Bacteria</taxon>
        <taxon>Bacillati</taxon>
        <taxon>Bacillota</taxon>
        <taxon>Bacilli</taxon>
        <taxon>Bacillales</taxon>
        <taxon>Caryophanaceae</taxon>
        <taxon>Viridibacillus</taxon>
    </lineage>
</organism>
<evidence type="ECO:0000256" key="9">
    <source>
        <dbReference type="ARBA" id="ARBA00023136"/>
    </source>
</evidence>
<reference evidence="12" key="1">
    <citation type="submission" date="2015-08" db="EMBL/GenBank/DDBJ databases">
        <title>Fjat-10028 dsm 16317.</title>
        <authorList>
            <person name="Liu B."/>
            <person name="Wang J."/>
            <person name="Zhu Y."/>
            <person name="Liu G."/>
            <person name="Chen Q."/>
            <person name="Chen Z."/>
            <person name="Lan J."/>
            <person name="Che J."/>
            <person name="Ge C."/>
            <person name="Shi H."/>
            <person name="Pan Z."/>
            <person name="Liu X."/>
        </authorList>
    </citation>
    <scope>NUCLEOTIDE SEQUENCE [LARGE SCALE GENOMIC DNA]</scope>
    <source>
        <strain evidence="12">DSM 16317</strain>
    </source>
</reference>
<dbReference type="GO" id="GO:0005886">
    <property type="term" value="C:plasma membrane"/>
    <property type="evidence" value="ECO:0007669"/>
    <property type="project" value="UniProtKB-SubCell"/>
</dbReference>
<dbReference type="GO" id="GO:0005524">
    <property type="term" value="F:ATP binding"/>
    <property type="evidence" value="ECO:0007669"/>
    <property type="project" value="UniProtKB-KW"/>
</dbReference>
<evidence type="ECO:0000256" key="8">
    <source>
        <dbReference type="ARBA" id="ARBA00022967"/>
    </source>
</evidence>
<evidence type="ECO:0000256" key="7">
    <source>
        <dbReference type="ARBA" id="ARBA00022840"/>
    </source>
</evidence>
<dbReference type="Pfam" id="PF00005">
    <property type="entry name" value="ABC_tran"/>
    <property type="match status" value="2"/>
</dbReference>
<keyword evidence="5" id="KW-0677">Repeat</keyword>
<dbReference type="Gene3D" id="3.40.50.300">
    <property type="entry name" value="P-loop containing nucleotide triphosphate hydrolases"/>
    <property type="match status" value="2"/>
</dbReference>
<dbReference type="CDD" id="cd03216">
    <property type="entry name" value="ABC_Carb_Monos_I"/>
    <property type="match status" value="1"/>
</dbReference>
<feature type="domain" description="ABC transporter" evidence="10">
    <location>
        <begin position="6"/>
        <end position="243"/>
    </location>
</feature>
<dbReference type="OrthoDB" id="9771863at2"/>
<evidence type="ECO:0000313" key="11">
    <source>
        <dbReference type="EMBL" id="KOO52369.1"/>
    </source>
</evidence>
<dbReference type="STRING" id="263475.AMD00_08220"/>
<comment type="caution">
    <text evidence="11">The sequence shown here is derived from an EMBL/GenBank/DDBJ whole genome shotgun (WGS) entry which is preliminary data.</text>
</comment>
<dbReference type="InterPro" id="IPR003593">
    <property type="entry name" value="AAA+_ATPase"/>
</dbReference>
<keyword evidence="7 11" id="KW-0067">ATP-binding</keyword>
<feature type="domain" description="ABC transporter" evidence="10">
    <location>
        <begin position="250"/>
        <end position="497"/>
    </location>
</feature>
<dbReference type="EMBL" id="LILB01000001">
    <property type="protein sequence ID" value="KOO52369.1"/>
    <property type="molecule type" value="Genomic_DNA"/>
</dbReference>
<dbReference type="SMART" id="SM00382">
    <property type="entry name" value="AAA"/>
    <property type="match status" value="2"/>
</dbReference>
<dbReference type="InterPro" id="IPR017871">
    <property type="entry name" value="ABC_transporter-like_CS"/>
</dbReference>
<evidence type="ECO:0000256" key="3">
    <source>
        <dbReference type="ARBA" id="ARBA00022475"/>
    </source>
</evidence>
<keyword evidence="2" id="KW-0813">Transport</keyword>
<proteinExistence type="predicted"/>
<dbReference type="SUPFAM" id="SSF52540">
    <property type="entry name" value="P-loop containing nucleoside triphosphate hydrolases"/>
    <property type="match status" value="2"/>
</dbReference>
<evidence type="ECO:0000256" key="1">
    <source>
        <dbReference type="ARBA" id="ARBA00004202"/>
    </source>
</evidence>
<comment type="subcellular location">
    <subcellularLocation>
        <location evidence="1">Cell membrane</location>
        <topology evidence="1">Peripheral membrane protein</topology>
    </subcellularLocation>
</comment>
<gene>
    <name evidence="11" type="ORF">AMD00_08220</name>
</gene>
<dbReference type="PANTHER" id="PTHR43790">
    <property type="entry name" value="CARBOHYDRATE TRANSPORT ATP-BINDING PROTEIN MG119-RELATED"/>
    <property type="match status" value="1"/>
</dbReference>
<dbReference type="FunFam" id="3.40.50.300:FF:000127">
    <property type="entry name" value="Ribose import ATP-binding protein RbsA"/>
    <property type="match status" value="1"/>
</dbReference>
<dbReference type="PROSITE" id="PS50893">
    <property type="entry name" value="ABC_TRANSPORTER_2"/>
    <property type="match status" value="2"/>
</dbReference>
<evidence type="ECO:0000256" key="4">
    <source>
        <dbReference type="ARBA" id="ARBA00022597"/>
    </source>
</evidence>
<name>A0A0M0LMU7_9BACL</name>
<evidence type="ECO:0000259" key="10">
    <source>
        <dbReference type="PROSITE" id="PS50893"/>
    </source>
</evidence>
<protein>
    <submittedName>
        <fullName evidence="11">D-ribose transporter ATP-binding protein</fullName>
    </submittedName>
</protein>
<dbReference type="PATRIC" id="fig|263475.3.peg.2102"/>
<dbReference type="AlphaFoldDB" id="A0A0M0LMU7"/>
<keyword evidence="12" id="KW-1185">Reference proteome</keyword>
<keyword evidence="6" id="KW-0547">Nucleotide-binding</keyword>
<sequence>MGETVLELRGITKKFPGVTALNNVSFVLEKGQIHALMGENGAGKSTFIKVITGVHKPDEGAMILDGKIVSFANPNEAKAAGIAAIYQHVTNYPDLNVTENIFMGHEKVSPTTKRLLWKEMHEEAKRILQSLGSSINPKQDMGTLSVAQQQIVEIAKAISTNARIIIMDEPTAALTARESEELYRIAEDLRDRGTAIIFISHRFEDMYRLASQVTVLRDANYIGSWAVNDISNDNLIVAMVGREINQVFPSKTHDIGEEIFRVESLGKVGYFADVSFTLRKGEILGLTGLVGAGRTELCETLFGIEKYDSGFIYLHGKEIKFKNPKDAMKQGIGYLPEDRQKQGLILPWGIGRNITLPTLESFTKGGWLHEKTESLKAKELAEKLNVKAQSVFDLVSSLSGGNQQKVSVAKLLMTDLDIIILDEPTKGVDIGAKSAIYEIINELAYQGYGVILVSSEMPEVIGLSDRVAIMREGRMVKVMDPQEITQESILAAAMGEMPQGGETICLPV</sequence>
<dbReference type="GO" id="GO:0016887">
    <property type="term" value="F:ATP hydrolysis activity"/>
    <property type="evidence" value="ECO:0007669"/>
    <property type="project" value="InterPro"/>
</dbReference>
<dbReference type="InterPro" id="IPR003439">
    <property type="entry name" value="ABC_transporter-like_ATP-bd"/>
</dbReference>
<dbReference type="RefSeq" id="WP_053416537.1">
    <property type="nucleotide sequence ID" value="NZ_LILB01000001.1"/>
</dbReference>